<reference evidence="2" key="1">
    <citation type="submission" date="2016-11" db="EMBL/GenBank/DDBJ databases">
        <authorList>
            <person name="Jaros S."/>
            <person name="Januszkiewicz K."/>
            <person name="Wedrychowicz H."/>
        </authorList>
    </citation>
    <scope>NUCLEOTIDE SEQUENCE [LARGE SCALE GENOMIC DNA]</scope>
    <source>
        <strain evidence="2">DSM 19859</strain>
    </source>
</reference>
<dbReference type="OrthoDB" id="7064118at2"/>
<dbReference type="Proteomes" id="UP000290037">
    <property type="component" value="Unassembled WGS sequence"/>
</dbReference>
<reference evidence="3" key="2">
    <citation type="submission" date="2016-11" db="EMBL/GenBank/DDBJ databases">
        <authorList>
            <person name="Varghese N."/>
            <person name="Submissions S."/>
        </authorList>
    </citation>
    <scope>NUCLEOTIDE SEQUENCE [LARGE SCALE GENOMIC DNA]</scope>
    <source>
        <strain evidence="3">DSM 19859</strain>
    </source>
</reference>
<evidence type="ECO:0000313" key="4">
    <source>
        <dbReference type="Proteomes" id="UP000290037"/>
    </source>
</evidence>
<dbReference type="STRING" id="573501.SAMN04487999_0061"/>
<evidence type="ECO:0000313" key="1">
    <source>
        <dbReference type="EMBL" id="RXG28953.1"/>
    </source>
</evidence>
<reference evidence="1 4" key="3">
    <citation type="submission" date="2018-07" db="EMBL/GenBank/DDBJ databases">
        <title>Leeuwenhoekiella genomics.</title>
        <authorList>
            <person name="Tahon G."/>
            <person name="Willems A."/>
        </authorList>
    </citation>
    <scope>NUCLEOTIDE SEQUENCE [LARGE SCALE GENOMIC DNA]</scope>
    <source>
        <strain evidence="1 4">LMG 24856</strain>
    </source>
</reference>
<dbReference type="AlphaFoldDB" id="A0A1M5SJ72"/>
<organism evidence="2 3">
    <name type="scientific">Leeuwenhoekiella palythoae</name>
    <dbReference type="NCBI Taxonomy" id="573501"/>
    <lineage>
        <taxon>Bacteria</taxon>
        <taxon>Pseudomonadati</taxon>
        <taxon>Bacteroidota</taxon>
        <taxon>Flavobacteriia</taxon>
        <taxon>Flavobacteriales</taxon>
        <taxon>Flavobacteriaceae</taxon>
        <taxon>Leeuwenhoekiella</taxon>
    </lineage>
</organism>
<evidence type="ECO:0000313" key="3">
    <source>
        <dbReference type="Proteomes" id="UP000184240"/>
    </source>
</evidence>
<gene>
    <name evidence="1" type="ORF">DSM01_2415</name>
    <name evidence="2" type="ORF">SAMN04487999_0061</name>
</gene>
<dbReference type="Pfam" id="PF16264">
    <property type="entry name" value="SatD"/>
    <property type="match status" value="1"/>
</dbReference>
<keyword evidence="4" id="KW-1185">Reference proteome</keyword>
<protein>
    <submittedName>
        <fullName evidence="2">SatD family (SatD)</fullName>
    </submittedName>
    <submittedName>
        <fullName evidence="1">SatD family protein</fullName>
    </submittedName>
</protein>
<evidence type="ECO:0000313" key="2">
    <source>
        <dbReference type="EMBL" id="SHH38318.1"/>
    </source>
</evidence>
<proteinExistence type="predicted"/>
<dbReference type="Proteomes" id="UP000184240">
    <property type="component" value="Unassembled WGS sequence"/>
</dbReference>
<accession>A0A1M5SJ72</accession>
<dbReference type="EMBL" id="QOVN01000004">
    <property type="protein sequence ID" value="RXG28953.1"/>
    <property type="molecule type" value="Genomic_DNA"/>
</dbReference>
<dbReference type="InterPro" id="IPR032580">
    <property type="entry name" value="SatD"/>
</dbReference>
<dbReference type="EMBL" id="FQXT01000001">
    <property type="protein sequence ID" value="SHH38318.1"/>
    <property type="molecule type" value="Genomic_DNA"/>
</dbReference>
<sequence length="197" mass="21673">MKAVLTGDIVNSRAFMGWQDALIEVLNRYGSSPKTWEIFRGDSFQLIVDAALALEAAIHIKSVIKSNAALDVRIAIGLGECSYDADQITLANGSAFIHSGTAFDAIKNRTLVLQSANEQLDETLNLMLSLASLTMDQWPPVTAQIVKARLEEPQLNQTELSQKLDKAQSAISKALSRAGYDEIHSMLQYYTKKIETL</sequence>
<dbReference type="RefSeq" id="WP_072979162.1">
    <property type="nucleotide sequence ID" value="NZ_FQXT01000001.1"/>
</dbReference>
<name>A0A1M5SJ72_9FLAO</name>